<dbReference type="OMA" id="NSYSECC"/>
<reference evidence="2 3" key="1">
    <citation type="journal article" date="2010" name="Nature">
        <title>Genome sequence of the palaeopolyploid soybean.</title>
        <authorList>
            <person name="Schmutz J."/>
            <person name="Cannon S.B."/>
            <person name="Schlueter J."/>
            <person name="Ma J."/>
            <person name="Mitros T."/>
            <person name="Nelson W."/>
            <person name="Hyten D.L."/>
            <person name="Song Q."/>
            <person name="Thelen J.J."/>
            <person name="Cheng J."/>
            <person name="Xu D."/>
            <person name="Hellsten U."/>
            <person name="May G.D."/>
            <person name="Yu Y."/>
            <person name="Sakurai T."/>
            <person name="Umezawa T."/>
            <person name="Bhattacharyya M.K."/>
            <person name="Sandhu D."/>
            <person name="Valliyodan B."/>
            <person name="Lindquist E."/>
            <person name="Peto M."/>
            <person name="Grant D."/>
            <person name="Shu S."/>
            <person name="Goodstein D."/>
            <person name="Barry K."/>
            <person name="Futrell-Griggs M."/>
            <person name="Abernathy B."/>
            <person name="Du J."/>
            <person name="Tian Z."/>
            <person name="Zhu L."/>
            <person name="Gill N."/>
            <person name="Joshi T."/>
            <person name="Libault M."/>
            <person name="Sethuraman A."/>
            <person name="Zhang X.-C."/>
            <person name="Shinozaki K."/>
            <person name="Nguyen H.T."/>
            <person name="Wing R.A."/>
            <person name="Cregan P."/>
            <person name="Specht J."/>
            <person name="Grimwood J."/>
            <person name="Rokhsar D."/>
            <person name="Stacey G."/>
            <person name="Shoemaker R.C."/>
            <person name="Jackson S.A."/>
        </authorList>
    </citation>
    <scope>NUCLEOTIDE SEQUENCE [LARGE SCALE GENOMIC DNA]</scope>
    <source>
        <strain evidence="3">cv. Williams 82</strain>
        <tissue evidence="2">Callus</tissue>
    </source>
</reference>
<dbReference type="EMBL" id="CM000835">
    <property type="protein sequence ID" value="KRH70485.1"/>
    <property type="molecule type" value="Genomic_DNA"/>
</dbReference>
<dbReference type="eggNOG" id="KOG2971">
    <property type="taxonomic scope" value="Eukaryota"/>
</dbReference>
<reference evidence="2" key="3">
    <citation type="submission" date="2018-07" db="EMBL/GenBank/DDBJ databases">
        <title>WGS assembly of Glycine max.</title>
        <authorList>
            <person name="Schmutz J."/>
            <person name="Cannon S."/>
            <person name="Schlueter J."/>
            <person name="Ma J."/>
            <person name="Mitros T."/>
            <person name="Nelson W."/>
            <person name="Hyten D."/>
            <person name="Song Q."/>
            <person name="Thelen J."/>
            <person name="Cheng J."/>
            <person name="Xu D."/>
            <person name="Hellsten U."/>
            <person name="May G."/>
            <person name="Yu Y."/>
            <person name="Sakurai T."/>
            <person name="Umezawa T."/>
            <person name="Bhattacharyya M."/>
            <person name="Sandhu D."/>
            <person name="Valliyodan B."/>
            <person name="Lindquist E."/>
            <person name="Peto M."/>
            <person name="Grant D."/>
            <person name="Shu S."/>
            <person name="Goodstein D."/>
            <person name="Barry K."/>
            <person name="Futrell-Griggs M."/>
            <person name="Abernathy B."/>
            <person name="Du J."/>
            <person name="Tian Z."/>
            <person name="Zhu L."/>
            <person name="Gill N."/>
            <person name="Joshi T."/>
            <person name="Libault M."/>
            <person name="Sethuraman A."/>
            <person name="Zhang X."/>
            <person name="Shinozaki K."/>
            <person name="Nguyen H."/>
            <person name="Wing R."/>
            <person name="Cregan P."/>
            <person name="Specht J."/>
            <person name="Grimwood J."/>
            <person name="Rokhsar D."/>
            <person name="Stacey G."/>
            <person name="Shoemaker R."/>
            <person name="Jackson S."/>
        </authorList>
    </citation>
    <scope>NUCLEOTIDE SEQUENCE</scope>
    <source>
        <tissue evidence="2">Callus</tissue>
    </source>
</reference>
<feature type="compositionally biased region" description="Basic and acidic residues" evidence="1">
    <location>
        <begin position="8"/>
        <end position="24"/>
    </location>
</feature>
<dbReference type="InParanoid" id="K7K7B8"/>
<evidence type="ECO:0000313" key="3">
    <source>
        <dbReference type="EnsemblPlants" id="KRH70485"/>
    </source>
</evidence>
<sequence>MGKKRKHSETTHDEAQPQKEDVTSKRPSRTLLGWKDKNEVTDEVEDNSPMFRSKEKVLVTCSRQINYRVCCGHLDCCCAFIYVGVLLIERKY</sequence>
<feature type="region of interest" description="Disordered" evidence="1">
    <location>
        <begin position="1"/>
        <end position="29"/>
    </location>
</feature>
<name>K7K7B8_SOYBN</name>
<protein>
    <submittedName>
        <fullName evidence="2 3">Uncharacterized protein</fullName>
    </submittedName>
</protein>
<dbReference type="HOGENOM" id="CLU_2417567_0_0_1"/>
<dbReference type="STRING" id="3847.K7K7B8"/>
<evidence type="ECO:0000313" key="4">
    <source>
        <dbReference type="Proteomes" id="UP000008827"/>
    </source>
</evidence>
<dbReference type="Proteomes" id="UP000008827">
    <property type="component" value="Chromosome 2"/>
</dbReference>
<dbReference type="AlphaFoldDB" id="K7K7B8"/>
<dbReference type="Gramene" id="KRH70485">
    <property type="protein sequence ID" value="KRH70485"/>
    <property type="gene ID" value="GLYMA_02G093300"/>
</dbReference>
<dbReference type="EnsemblPlants" id="KRH70485">
    <property type="protein sequence ID" value="KRH70485"/>
    <property type="gene ID" value="GLYMA_02G093300"/>
</dbReference>
<keyword evidence="4" id="KW-1185">Reference proteome</keyword>
<organism evidence="3">
    <name type="scientific">Glycine max</name>
    <name type="common">Soybean</name>
    <name type="synonym">Glycine hispida</name>
    <dbReference type="NCBI Taxonomy" id="3847"/>
    <lineage>
        <taxon>Eukaryota</taxon>
        <taxon>Viridiplantae</taxon>
        <taxon>Streptophyta</taxon>
        <taxon>Embryophyta</taxon>
        <taxon>Tracheophyta</taxon>
        <taxon>Spermatophyta</taxon>
        <taxon>Magnoliopsida</taxon>
        <taxon>eudicotyledons</taxon>
        <taxon>Gunneridae</taxon>
        <taxon>Pentapetalae</taxon>
        <taxon>rosids</taxon>
        <taxon>fabids</taxon>
        <taxon>Fabales</taxon>
        <taxon>Fabaceae</taxon>
        <taxon>Papilionoideae</taxon>
        <taxon>50 kb inversion clade</taxon>
        <taxon>NPAAA clade</taxon>
        <taxon>indigoferoid/millettioid clade</taxon>
        <taxon>Phaseoleae</taxon>
        <taxon>Glycine</taxon>
        <taxon>Glycine subgen. Soja</taxon>
    </lineage>
</organism>
<reference evidence="3" key="2">
    <citation type="submission" date="2018-02" db="UniProtKB">
        <authorList>
            <consortium name="EnsemblPlants"/>
        </authorList>
    </citation>
    <scope>IDENTIFICATION</scope>
    <source>
        <strain evidence="3">Williams 82</strain>
    </source>
</reference>
<evidence type="ECO:0000313" key="2">
    <source>
        <dbReference type="EMBL" id="KRH70485.1"/>
    </source>
</evidence>
<dbReference type="PaxDb" id="3847-GLYMA02G10331.1"/>
<proteinExistence type="predicted"/>
<evidence type="ECO:0000256" key="1">
    <source>
        <dbReference type="SAM" id="MobiDB-lite"/>
    </source>
</evidence>
<accession>K7K7B8</accession>
<gene>
    <name evidence="2" type="ORF">GLYMA_02G093300</name>
</gene>